<proteinExistence type="predicted"/>
<organism evidence="1 3">
    <name type="scientific">Didymodactylos carnosus</name>
    <dbReference type="NCBI Taxonomy" id="1234261"/>
    <lineage>
        <taxon>Eukaryota</taxon>
        <taxon>Metazoa</taxon>
        <taxon>Spiralia</taxon>
        <taxon>Gnathifera</taxon>
        <taxon>Rotifera</taxon>
        <taxon>Eurotatoria</taxon>
        <taxon>Bdelloidea</taxon>
        <taxon>Philodinida</taxon>
        <taxon>Philodinidae</taxon>
        <taxon>Didymodactylos</taxon>
    </lineage>
</organism>
<name>A0A8S2E840_9BILA</name>
<dbReference type="Proteomes" id="UP000677228">
    <property type="component" value="Unassembled WGS sequence"/>
</dbReference>
<evidence type="ECO:0000313" key="2">
    <source>
        <dbReference type="EMBL" id="CAF3855607.1"/>
    </source>
</evidence>
<reference evidence="1" key="1">
    <citation type="submission" date="2021-02" db="EMBL/GenBank/DDBJ databases">
        <authorList>
            <person name="Nowell W R."/>
        </authorList>
    </citation>
    <scope>NUCLEOTIDE SEQUENCE</scope>
</reference>
<protein>
    <submittedName>
        <fullName evidence="1">Uncharacterized protein</fullName>
    </submittedName>
</protein>
<sequence>MFGYGYDIVAIQEHRQRSKDTEIEYRYSDDGEWLLGLASATEEGNGGVGLLMKTKYKELLMNIERVSDRIIVAYFAGNPALTILSAYAPIDTANGDEKILILFSVIPFITTFKCQLYGADQSSLETTFTEIINSTSYDRIINLGRVSFSGTATSVKIDNQKYVGTYHTSNSLGVPHYFLLIIDIHSKSIKRNLTLNEKRDSGSFWQIAAPNSNEIVGIRESFHAESSLEVAKINQTNSLMETIGIHLYGSHSFVMVYASKRRLYYNVIESTFYA</sequence>
<comment type="caution">
    <text evidence="1">The sequence shown here is derived from an EMBL/GenBank/DDBJ whole genome shotgun (WGS) entry which is preliminary data.</text>
</comment>
<dbReference type="EMBL" id="CAJOBA010009625">
    <property type="protein sequence ID" value="CAF3855607.1"/>
    <property type="molecule type" value="Genomic_DNA"/>
</dbReference>
<gene>
    <name evidence="1" type="ORF">OVA965_LOCUS18963</name>
    <name evidence="2" type="ORF">TMI583_LOCUS18975</name>
</gene>
<evidence type="ECO:0000313" key="3">
    <source>
        <dbReference type="Proteomes" id="UP000677228"/>
    </source>
</evidence>
<accession>A0A8S2E840</accession>
<dbReference type="AlphaFoldDB" id="A0A8S2E840"/>
<dbReference type="Proteomes" id="UP000682733">
    <property type="component" value="Unassembled WGS sequence"/>
</dbReference>
<evidence type="ECO:0000313" key="1">
    <source>
        <dbReference type="EMBL" id="CAF1094139.1"/>
    </source>
</evidence>
<feature type="non-terminal residue" evidence="1">
    <location>
        <position position="1"/>
    </location>
</feature>
<dbReference type="EMBL" id="CAJNOK010009608">
    <property type="protein sequence ID" value="CAF1094139.1"/>
    <property type="molecule type" value="Genomic_DNA"/>
</dbReference>